<dbReference type="Pfam" id="PF08028">
    <property type="entry name" value="Acyl-CoA_dh_2"/>
    <property type="match status" value="1"/>
</dbReference>
<dbReference type="Gene3D" id="1.20.140.10">
    <property type="entry name" value="Butyryl-CoA Dehydrogenase, subunit A, domain 3"/>
    <property type="match status" value="1"/>
</dbReference>
<keyword evidence="4" id="KW-1185">Reference proteome</keyword>
<keyword evidence="1" id="KW-0560">Oxidoreductase</keyword>
<protein>
    <submittedName>
        <fullName evidence="3">Alkylation response protein AidB-like acyl-CoA dehydrogenase</fullName>
    </submittedName>
</protein>
<organism evidence="3 4">
    <name type="scientific">Crossiella equi</name>
    <dbReference type="NCBI Taxonomy" id="130796"/>
    <lineage>
        <taxon>Bacteria</taxon>
        <taxon>Bacillati</taxon>
        <taxon>Actinomycetota</taxon>
        <taxon>Actinomycetes</taxon>
        <taxon>Pseudonocardiales</taxon>
        <taxon>Pseudonocardiaceae</taxon>
        <taxon>Crossiella</taxon>
    </lineage>
</organism>
<gene>
    <name evidence="3" type="ORF">JOF53_001272</name>
</gene>
<sequence length="339" mass="36370">MFRLEVPKDLGGFQASLRTEMAVCAEIGRGCPSMAWLVGLNACAARLLLSRFALLRGELAERPDTLFCSLVAPKATAARVPGGWRVSGKGGFAAGCEMADRIALWGVPVSGEDSRRVSLLVRGSEVDIERTWDFAGMRGTGSHTVVVSDVFVPDDAAAPAAVDPVHGGYTNLPLPQQVLGAVANALPTFVGAAHGALDLVTAALANGRGLADTTYRRALDAPSARHWLAEATHLVHSAYQHLWFVADELDHDPGHKPMELSRRVAVRMHMSSVVSLSRKAMEKILDLGGAAAFAVDNPLQRYWRDLEAGSRHARLNPFVAVEDYGRFLGNEDTPVATMI</sequence>
<dbReference type="EMBL" id="JAGIOO010000001">
    <property type="protein sequence ID" value="MBP2472400.1"/>
    <property type="molecule type" value="Genomic_DNA"/>
</dbReference>
<feature type="domain" description="Acyl-CoA dehydrogenase C-terminal" evidence="2">
    <location>
        <begin position="189"/>
        <end position="316"/>
    </location>
</feature>
<comment type="caution">
    <text evidence="3">The sequence shown here is derived from an EMBL/GenBank/DDBJ whole genome shotgun (WGS) entry which is preliminary data.</text>
</comment>
<proteinExistence type="predicted"/>
<reference evidence="3 4" key="1">
    <citation type="submission" date="2021-03" db="EMBL/GenBank/DDBJ databases">
        <title>Sequencing the genomes of 1000 actinobacteria strains.</title>
        <authorList>
            <person name="Klenk H.-P."/>
        </authorList>
    </citation>
    <scope>NUCLEOTIDE SEQUENCE [LARGE SCALE GENOMIC DNA]</scope>
    <source>
        <strain evidence="3 4">DSM 44580</strain>
    </source>
</reference>
<dbReference type="InterPro" id="IPR046373">
    <property type="entry name" value="Acyl-CoA_Oxase/DH_mid-dom_sf"/>
</dbReference>
<dbReference type="SUPFAM" id="SSF47203">
    <property type="entry name" value="Acyl-CoA dehydrogenase C-terminal domain-like"/>
    <property type="match status" value="1"/>
</dbReference>
<dbReference type="InterPro" id="IPR037069">
    <property type="entry name" value="AcylCoA_DH/ox_N_sf"/>
</dbReference>
<evidence type="ECO:0000256" key="1">
    <source>
        <dbReference type="ARBA" id="ARBA00023002"/>
    </source>
</evidence>
<evidence type="ECO:0000259" key="2">
    <source>
        <dbReference type="Pfam" id="PF08028"/>
    </source>
</evidence>
<accession>A0ABS5A744</accession>
<evidence type="ECO:0000313" key="4">
    <source>
        <dbReference type="Proteomes" id="UP001519363"/>
    </source>
</evidence>
<dbReference type="Gene3D" id="2.40.110.10">
    <property type="entry name" value="Butyryl-CoA Dehydrogenase, subunit A, domain 2"/>
    <property type="match status" value="1"/>
</dbReference>
<name>A0ABS5A744_9PSEU</name>
<dbReference type="Proteomes" id="UP001519363">
    <property type="component" value="Unassembled WGS sequence"/>
</dbReference>
<dbReference type="InterPro" id="IPR036250">
    <property type="entry name" value="AcylCo_DH-like_C"/>
</dbReference>
<dbReference type="Gene3D" id="1.10.540.10">
    <property type="entry name" value="Acyl-CoA dehydrogenase/oxidase, N-terminal domain"/>
    <property type="match status" value="1"/>
</dbReference>
<evidence type="ECO:0000313" key="3">
    <source>
        <dbReference type="EMBL" id="MBP2472400.1"/>
    </source>
</evidence>
<dbReference type="InterPro" id="IPR009100">
    <property type="entry name" value="AcylCoA_DH/oxidase_NM_dom_sf"/>
</dbReference>
<dbReference type="InterPro" id="IPR013107">
    <property type="entry name" value="Acyl-CoA_DH_C"/>
</dbReference>
<dbReference type="SUPFAM" id="SSF56645">
    <property type="entry name" value="Acyl-CoA dehydrogenase NM domain-like"/>
    <property type="match status" value="1"/>
</dbReference>